<evidence type="ECO:0000256" key="6">
    <source>
        <dbReference type="ARBA" id="ARBA00022989"/>
    </source>
</evidence>
<dbReference type="GO" id="GO:0016020">
    <property type="term" value="C:membrane"/>
    <property type="evidence" value="ECO:0007669"/>
    <property type="project" value="UniProtKB-SubCell"/>
</dbReference>
<dbReference type="SMR" id="K7KYR6"/>
<dbReference type="Pfam" id="PF08263">
    <property type="entry name" value="LRRNT_2"/>
    <property type="match status" value="1"/>
</dbReference>
<dbReference type="OMA" id="NIFIWII"/>
<dbReference type="EMBL" id="CM000849">
    <property type="protein sequence ID" value="KRH08949.1"/>
    <property type="molecule type" value="Genomic_DNA"/>
</dbReference>
<keyword evidence="8" id="KW-0675">Receptor</keyword>
<dbReference type="HOGENOM" id="CLU_000288_18_13_1"/>
<keyword evidence="14" id="KW-1185">Reference proteome</keyword>
<evidence type="ECO:0000259" key="11">
    <source>
        <dbReference type="Pfam" id="PF08263"/>
    </source>
</evidence>
<organism evidence="12">
    <name type="scientific">Glycine max</name>
    <name type="common">Soybean</name>
    <name type="synonym">Glycine hispida</name>
    <dbReference type="NCBI Taxonomy" id="3847"/>
    <lineage>
        <taxon>Eukaryota</taxon>
        <taxon>Viridiplantae</taxon>
        <taxon>Streptophyta</taxon>
        <taxon>Embryophyta</taxon>
        <taxon>Tracheophyta</taxon>
        <taxon>Spermatophyta</taxon>
        <taxon>Magnoliopsida</taxon>
        <taxon>eudicotyledons</taxon>
        <taxon>Gunneridae</taxon>
        <taxon>Pentapetalae</taxon>
        <taxon>rosids</taxon>
        <taxon>fabids</taxon>
        <taxon>Fabales</taxon>
        <taxon>Fabaceae</taxon>
        <taxon>Papilionoideae</taxon>
        <taxon>50 kb inversion clade</taxon>
        <taxon>NPAAA clade</taxon>
        <taxon>indigoferoid/millettioid clade</taxon>
        <taxon>Phaseoleae</taxon>
        <taxon>Glycine</taxon>
        <taxon>Glycine subgen. Soja</taxon>
    </lineage>
</organism>
<evidence type="ECO:0000256" key="1">
    <source>
        <dbReference type="ARBA" id="ARBA00004479"/>
    </source>
</evidence>
<keyword evidence="4 10" id="KW-0732">Signal</keyword>
<dbReference type="FunFam" id="3.80.10.10:FF:000383">
    <property type="entry name" value="Leucine-rich repeat receptor protein kinase EMS1"/>
    <property type="match status" value="1"/>
</dbReference>
<dbReference type="InterPro" id="IPR032675">
    <property type="entry name" value="LRR_dom_sf"/>
</dbReference>
<feature type="domain" description="Leucine-rich repeat-containing N-terminal plant-type" evidence="11">
    <location>
        <begin position="28"/>
        <end position="66"/>
    </location>
</feature>
<keyword evidence="6" id="KW-1133">Transmembrane helix</keyword>
<reference evidence="12 13" key="1">
    <citation type="journal article" date="2010" name="Nature">
        <title>Genome sequence of the palaeopolyploid soybean.</title>
        <authorList>
            <person name="Schmutz J."/>
            <person name="Cannon S.B."/>
            <person name="Schlueter J."/>
            <person name="Ma J."/>
            <person name="Mitros T."/>
            <person name="Nelson W."/>
            <person name="Hyten D.L."/>
            <person name="Song Q."/>
            <person name="Thelen J.J."/>
            <person name="Cheng J."/>
            <person name="Xu D."/>
            <person name="Hellsten U."/>
            <person name="May G.D."/>
            <person name="Yu Y."/>
            <person name="Sakurai T."/>
            <person name="Umezawa T."/>
            <person name="Bhattacharyya M.K."/>
            <person name="Sandhu D."/>
            <person name="Valliyodan B."/>
            <person name="Lindquist E."/>
            <person name="Peto M."/>
            <person name="Grant D."/>
            <person name="Shu S."/>
            <person name="Goodstein D."/>
            <person name="Barry K."/>
            <person name="Futrell-Griggs M."/>
            <person name="Abernathy B."/>
            <person name="Du J."/>
            <person name="Tian Z."/>
            <person name="Zhu L."/>
            <person name="Gill N."/>
            <person name="Joshi T."/>
            <person name="Libault M."/>
            <person name="Sethuraman A."/>
            <person name="Zhang X.-C."/>
            <person name="Shinozaki K."/>
            <person name="Nguyen H.T."/>
            <person name="Wing R.A."/>
            <person name="Cregan P."/>
            <person name="Specht J."/>
            <person name="Grimwood J."/>
            <person name="Rokhsar D."/>
            <person name="Stacey G."/>
            <person name="Shoemaker R.C."/>
            <person name="Jackson S.A."/>
        </authorList>
    </citation>
    <scope>NUCLEOTIDE SEQUENCE [LARGE SCALE GENOMIC DNA]</scope>
    <source>
        <strain evidence="13">cv. Williams 82</strain>
        <tissue evidence="12">Callus</tissue>
    </source>
</reference>
<evidence type="ECO:0000313" key="12">
    <source>
        <dbReference type="EMBL" id="KRH08949.1"/>
    </source>
</evidence>
<evidence type="ECO:0000313" key="13">
    <source>
        <dbReference type="EnsemblPlants" id="KRH08949"/>
    </source>
</evidence>
<feature type="chain" id="PRO_5014580981" description="Leucine-rich repeat-containing N-terminal plant-type domain-containing protein" evidence="10">
    <location>
        <begin position="27"/>
        <end position="210"/>
    </location>
</feature>
<evidence type="ECO:0000256" key="8">
    <source>
        <dbReference type="ARBA" id="ARBA00023170"/>
    </source>
</evidence>
<comment type="subcellular location">
    <subcellularLocation>
        <location evidence="1">Membrane</location>
        <topology evidence="1">Single-pass type I membrane protein</topology>
    </subcellularLocation>
</comment>
<evidence type="ECO:0000313" key="14">
    <source>
        <dbReference type="Proteomes" id="UP000008827"/>
    </source>
</evidence>
<keyword evidence="9" id="KW-0325">Glycoprotein</keyword>
<dbReference type="InParanoid" id="K7KYR6"/>
<dbReference type="eggNOG" id="KOG0619">
    <property type="taxonomic scope" value="Eukaryota"/>
</dbReference>
<keyword evidence="2" id="KW-0433">Leucine-rich repeat</keyword>
<dbReference type="InterPro" id="IPR001611">
    <property type="entry name" value="Leu-rich_rpt"/>
</dbReference>
<dbReference type="PaxDb" id="3847-GLYMA0767S50.1"/>
<dbReference type="SUPFAM" id="SSF52058">
    <property type="entry name" value="L domain-like"/>
    <property type="match status" value="1"/>
</dbReference>
<name>K7KYR6_SOYBN</name>
<keyword evidence="7" id="KW-0472">Membrane</keyword>
<dbReference type="PANTHER" id="PTHR48063">
    <property type="entry name" value="LRR RECEPTOR-LIKE KINASE"/>
    <property type="match status" value="1"/>
</dbReference>
<dbReference type="Gramene" id="KRH08949">
    <property type="protein sequence ID" value="KRH08949"/>
    <property type="gene ID" value="GLYMA_16G182900"/>
</dbReference>
<reference evidence="13" key="2">
    <citation type="submission" date="2018-02" db="UniProtKB">
        <authorList>
            <consortium name="EnsemblPlants"/>
        </authorList>
    </citation>
    <scope>IDENTIFICATION</scope>
    <source>
        <strain evidence="13">Williams 82</strain>
    </source>
</reference>
<feature type="signal peptide" evidence="10">
    <location>
        <begin position="1"/>
        <end position="26"/>
    </location>
</feature>
<gene>
    <name evidence="12" type="ORF">GLYMA_16G182900</name>
</gene>
<evidence type="ECO:0000256" key="2">
    <source>
        <dbReference type="ARBA" id="ARBA00022614"/>
    </source>
</evidence>
<dbReference type="InterPro" id="IPR013210">
    <property type="entry name" value="LRR_N_plant-typ"/>
</dbReference>
<evidence type="ECO:0000256" key="4">
    <source>
        <dbReference type="ARBA" id="ARBA00022729"/>
    </source>
</evidence>
<dbReference type="Gene3D" id="3.80.10.10">
    <property type="entry name" value="Ribonuclease Inhibitor"/>
    <property type="match status" value="1"/>
</dbReference>
<proteinExistence type="predicted"/>
<evidence type="ECO:0000256" key="9">
    <source>
        <dbReference type="ARBA" id="ARBA00023180"/>
    </source>
</evidence>
<dbReference type="Pfam" id="PF00560">
    <property type="entry name" value="LRR_1"/>
    <property type="match status" value="3"/>
</dbReference>
<reference evidence="12" key="3">
    <citation type="submission" date="2018-07" db="EMBL/GenBank/DDBJ databases">
        <title>WGS assembly of Glycine max.</title>
        <authorList>
            <person name="Schmutz J."/>
            <person name="Cannon S."/>
            <person name="Schlueter J."/>
            <person name="Ma J."/>
            <person name="Mitros T."/>
            <person name="Nelson W."/>
            <person name="Hyten D."/>
            <person name="Song Q."/>
            <person name="Thelen J."/>
            <person name="Cheng J."/>
            <person name="Xu D."/>
            <person name="Hellsten U."/>
            <person name="May G."/>
            <person name="Yu Y."/>
            <person name="Sakurai T."/>
            <person name="Umezawa T."/>
            <person name="Bhattacharyya M."/>
            <person name="Sandhu D."/>
            <person name="Valliyodan B."/>
            <person name="Lindquist E."/>
            <person name="Peto M."/>
            <person name="Grant D."/>
            <person name="Shu S."/>
            <person name="Goodstein D."/>
            <person name="Barry K."/>
            <person name="Futrell-Griggs M."/>
            <person name="Abernathy B."/>
            <person name="Du J."/>
            <person name="Tian Z."/>
            <person name="Zhu L."/>
            <person name="Gill N."/>
            <person name="Joshi T."/>
            <person name="Libault M."/>
            <person name="Sethuraman A."/>
            <person name="Zhang X."/>
            <person name="Shinozaki K."/>
            <person name="Nguyen H."/>
            <person name="Wing R."/>
            <person name="Cregan P."/>
            <person name="Specht J."/>
            <person name="Grimwood J."/>
            <person name="Rokhsar D."/>
            <person name="Stacey G."/>
            <person name="Shoemaker R."/>
            <person name="Jackson S."/>
        </authorList>
    </citation>
    <scope>NUCLEOTIDE SEQUENCE</scope>
    <source>
        <tissue evidence="12">Callus</tissue>
    </source>
</reference>
<keyword evidence="5" id="KW-0677">Repeat</keyword>
<dbReference type="InterPro" id="IPR046956">
    <property type="entry name" value="RLP23-like"/>
</dbReference>
<evidence type="ECO:0000256" key="5">
    <source>
        <dbReference type="ARBA" id="ARBA00022737"/>
    </source>
</evidence>
<protein>
    <recommendedName>
        <fullName evidence="11">Leucine-rich repeat-containing N-terminal plant-type domain-containing protein</fullName>
    </recommendedName>
</protein>
<dbReference type="AlphaFoldDB" id="K7KYR6"/>
<dbReference type="Proteomes" id="UP000008827">
    <property type="component" value="Chromosome 16"/>
</dbReference>
<evidence type="ECO:0000256" key="7">
    <source>
        <dbReference type="ARBA" id="ARBA00023136"/>
    </source>
</evidence>
<dbReference type="STRING" id="3847.K7KYR6"/>
<evidence type="ECO:0000256" key="3">
    <source>
        <dbReference type="ARBA" id="ARBA00022692"/>
    </source>
</evidence>
<evidence type="ECO:0000256" key="10">
    <source>
        <dbReference type="SAM" id="SignalP"/>
    </source>
</evidence>
<accession>K7KYR6</accession>
<dbReference type="PANTHER" id="PTHR48063:SF63">
    <property type="entry name" value="LEUCINE-RICH RECEPTOR-LIKE KINASE FAMILY PROTEIN"/>
    <property type="match status" value="1"/>
</dbReference>
<sequence>MNSSSIYILVFVQLWLLSLPCRESVCIPSERETLLKFKNNLIDPSNRLWSWNHNHTNCCHWYGVLCHNLTSHLLQLHLSSSDYAFYDEEAYRRWSFGGEISPCLADLKHLNYLDLSGNYFLGEGMSIPSFLGTMTSLTHLDLSHSGFYGMIPPQIGNLSNLVYLDLRSVANGTVPSQIGNLSKLRYLDLTYNHLLGEGMAIPSFLCAMLD</sequence>
<dbReference type="EnsemblPlants" id="KRH08949">
    <property type="protein sequence ID" value="KRH08949"/>
    <property type="gene ID" value="GLYMA_16G182900"/>
</dbReference>
<keyword evidence="3" id="KW-0812">Transmembrane</keyword>